<sequence length="227" mass="24777">MPTPPVALTKSAYAYEELRRRILTAEIQHGSVLSQAQMAHDLGVSTTPLREALRRLEAEGLVQLESHRDARVAALTAEEAGNLYVIRENLDPLAAGLAAESRNQADISAIKESLRRLVPLSDANDLAAMTAHREFHRSIYTASHNPLLTGILEGLWDKADRYRQIGLQSQKDSRTDRARVQAEHKDIAAAVIAGDAEAARAAMHRHVVGSLGRRAIEVLSSTKPDAS</sequence>
<keyword evidence="1" id="KW-0805">Transcription regulation</keyword>
<keyword evidence="6" id="KW-1185">Reference proteome</keyword>
<dbReference type="PROSITE" id="PS50949">
    <property type="entry name" value="HTH_GNTR"/>
    <property type="match status" value="1"/>
</dbReference>
<dbReference type="PANTHER" id="PTHR43537">
    <property type="entry name" value="TRANSCRIPTIONAL REGULATOR, GNTR FAMILY"/>
    <property type="match status" value="1"/>
</dbReference>
<dbReference type="PANTHER" id="PTHR43537:SF24">
    <property type="entry name" value="GLUCONATE OPERON TRANSCRIPTIONAL REPRESSOR"/>
    <property type="match status" value="1"/>
</dbReference>
<name>A0ABR8URB8_9MICC</name>
<dbReference type="Proteomes" id="UP000609874">
    <property type="component" value="Unassembled WGS sequence"/>
</dbReference>
<evidence type="ECO:0000313" key="5">
    <source>
        <dbReference type="EMBL" id="MBD7994791.1"/>
    </source>
</evidence>
<proteinExistence type="predicted"/>
<dbReference type="SMART" id="SM00895">
    <property type="entry name" value="FCD"/>
    <property type="match status" value="1"/>
</dbReference>
<reference evidence="5 6" key="1">
    <citation type="submission" date="2020-08" db="EMBL/GenBank/DDBJ databases">
        <title>A Genomic Blueprint of the Chicken Gut Microbiome.</title>
        <authorList>
            <person name="Gilroy R."/>
            <person name="Ravi A."/>
            <person name="Getino M."/>
            <person name="Pursley I."/>
            <person name="Horton D.L."/>
            <person name="Alikhan N.-F."/>
            <person name="Baker D."/>
            <person name="Gharbi K."/>
            <person name="Hall N."/>
            <person name="Watson M."/>
            <person name="Adriaenssens E.M."/>
            <person name="Foster-Nyarko E."/>
            <person name="Jarju S."/>
            <person name="Secka A."/>
            <person name="Antonio M."/>
            <person name="Oren A."/>
            <person name="Chaudhuri R."/>
            <person name="La Ragione R.M."/>
            <person name="Hildebrand F."/>
            <person name="Pallen M.J."/>
        </authorList>
    </citation>
    <scope>NUCLEOTIDE SEQUENCE [LARGE SCALE GENOMIC DNA]</scope>
    <source>
        <strain evidence="5 6">Sa2CUA1</strain>
    </source>
</reference>
<dbReference type="RefSeq" id="WP_191807160.1">
    <property type="nucleotide sequence ID" value="NZ_JACSQD010000002.1"/>
</dbReference>
<feature type="domain" description="HTH gntR-type" evidence="4">
    <location>
        <begin position="8"/>
        <end position="75"/>
    </location>
</feature>
<dbReference type="InterPro" id="IPR000524">
    <property type="entry name" value="Tscrpt_reg_HTH_GntR"/>
</dbReference>
<keyword evidence="2" id="KW-0238">DNA-binding</keyword>
<dbReference type="InterPro" id="IPR011711">
    <property type="entry name" value="GntR_C"/>
</dbReference>
<keyword evidence="3" id="KW-0804">Transcription</keyword>
<dbReference type="SUPFAM" id="SSF48008">
    <property type="entry name" value="GntR ligand-binding domain-like"/>
    <property type="match status" value="1"/>
</dbReference>
<evidence type="ECO:0000256" key="2">
    <source>
        <dbReference type="ARBA" id="ARBA00023125"/>
    </source>
</evidence>
<dbReference type="InterPro" id="IPR008920">
    <property type="entry name" value="TF_FadR/GntR_C"/>
</dbReference>
<organism evidence="5 6">
    <name type="scientific">Arthrobacter gallicola</name>
    <dbReference type="NCBI Taxonomy" id="2762225"/>
    <lineage>
        <taxon>Bacteria</taxon>
        <taxon>Bacillati</taxon>
        <taxon>Actinomycetota</taxon>
        <taxon>Actinomycetes</taxon>
        <taxon>Micrococcales</taxon>
        <taxon>Micrococcaceae</taxon>
        <taxon>Arthrobacter</taxon>
    </lineage>
</organism>
<comment type="caution">
    <text evidence="5">The sequence shown here is derived from an EMBL/GenBank/DDBJ whole genome shotgun (WGS) entry which is preliminary data.</text>
</comment>
<dbReference type="Pfam" id="PF07729">
    <property type="entry name" value="FCD"/>
    <property type="match status" value="1"/>
</dbReference>
<dbReference type="CDD" id="cd07377">
    <property type="entry name" value="WHTH_GntR"/>
    <property type="match status" value="1"/>
</dbReference>
<evidence type="ECO:0000256" key="3">
    <source>
        <dbReference type="ARBA" id="ARBA00023163"/>
    </source>
</evidence>
<dbReference type="SMART" id="SM00345">
    <property type="entry name" value="HTH_GNTR"/>
    <property type="match status" value="1"/>
</dbReference>
<protein>
    <submittedName>
        <fullName evidence="5">GntR family transcriptional regulator</fullName>
    </submittedName>
</protein>
<dbReference type="EMBL" id="JACSQD010000002">
    <property type="protein sequence ID" value="MBD7994791.1"/>
    <property type="molecule type" value="Genomic_DNA"/>
</dbReference>
<dbReference type="Gene3D" id="1.20.120.530">
    <property type="entry name" value="GntR ligand-binding domain-like"/>
    <property type="match status" value="1"/>
</dbReference>
<dbReference type="Gene3D" id="1.10.10.10">
    <property type="entry name" value="Winged helix-like DNA-binding domain superfamily/Winged helix DNA-binding domain"/>
    <property type="match status" value="1"/>
</dbReference>
<evidence type="ECO:0000256" key="1">
    <source>
        <dbReference type="ARBA" id="ARBA00023015"/>
    </source>
</evidence>
<dbReference type="InterPro" id="IPR036388">
    <property type="entry name" value="WH-like_DNA-bd_sf"/>
</dbReference>
<dbReference type="InterPro" id="IPR036390">
    <property type="entry name" value="WH_DNA-bd_sf"/>
</dbReference>
<dbReference type="SUPFAM" id="SSF46785">
    <property type="entry name" value="Winged helix' DNA-binding domain"/>
    <property type="match status" value="1"/>
</dbReference>
<dbReference type="Pfam" id="PF00392">
    <property type="entry name" value="GntR"/>
    <property type="match status" value="1"/>
</dbReference>
<gene>
    <name evidence="5" type="ORF">H9639_05710</name>
</gene>
<accession>A0ABR8URB8</accession>
<evidence type="ECO:0000259" key="4">
    <source>
        <dbReference type="PROSITE" id="PS50949"/>
    </source>
</evidence>
<evidence type="ECO:0000313" key="6">
    <source>
        <dbReference type="Proteomes" id="UP000609874"/>
    </source>
</evidence>